<reference evidence="2" key="1">
    <citation type="journal article" date="2019" name="Int. J. Syst. Evol. Microbiol.">
        <title>The Global Catalogue of Microorganisms (GCM) 10K type strain sequencing project: providing services to taxonomists for standard genome sequencing and annotation.</title>
        <authorList>
            <consortium name="The Broad Institute Genomics Platform"/>
            <consortium name="The Broad Institute Genome Sequencing Center for Infectious Disease"/>
            <person name="Wu L."/>
            <person name="Ma J."/>
        </authorList>
    </citation>
    <scope>NUCLEOTIDE SEQUENCE [LARGE SCALE GENOMIC DNA]</scope>
    <source>
        <strain evidence="2">Q85</strain>
    </source>
</reference>
<accession>A0ABW4NHI9</accession>
<evidence type="ECO:0000313" key="2">
    <source>
        <dbReference type="Proteomes" id="UP001597283"/>
    </source>
</evidence>
<dbReference type="RefSeq" id="WP_066488108.1">
    <property type="nucleotide sequence ID" value="NZ_JBHUFC010000023.1"/>
</dbReference>
<evidence type="ECO:0000313" key="1">
    <source>
        <dbReference type="EMBL" id="MFD1789544.1"/>
    </source>
</evidence>
<dbReference type="EMBL" id="JBHUFC010000023">
    <property type="protein sequence ID" value="MFD1789544.1"/>
    <property type="molecule type" value="Genomic_DNA"/>
</dbReference>
<dbReference type="InterPro" id="IPR049807">
    <property type="entry name" value="DpdD-like"/>
</dbReference>
<gene>
    <name evidence="1" type="primary">dpdD</name>
    <name evidence="1" type="ORF">ACFSC3_18480</name>
</gene>
<sequence>MIASEVEVARAVATHLRARATAFLLPAATAELCGRLLETAELPTFPGALIPEQLSDTELVVVAAATPSDWRRLSPVLRAFAGPTLTSFDGLPSDGLPTPELASILAEAGAHVSAIIRLPAEPAGRETALRALTRARDTLTRAPLLTKSAPEPTSWLLARFQDHLNVGRRDAAERVLERLGDELRLDALNLRALQVQLLATFEDWSGIVSLQGFANLVQARRTPATTAILLEALYRDRLAEFFAKGDRAAVERLYVDEVRALAAPMLQAPVSPSLRTGGLRIAGLEALTVPARGDLKILAASRIGELGWLAERLAGVPDPAQASPPAPDQSLVSDTADKARERLFEAEAVESVDAMAMALAALARLSEAQRAEIAQAEPFRSALRALQHEAGAAEVPTSWATWLARSSSPDFVNALDLARMGADEWSMGGNAADPREVGLLLDGLDAAQADPLAAERTSQALPYLVAALRRDPAFPNSALMPVYSSLLTLLALGSARGAATYGSSLVLVDALLSVGTDRGRYRELIADVDEIAGQGLGVDMAYWTLELVELFMRSAAPDEVERERLVHSILARLAPIGGRLSSFQQAAVRGLAQEFGWSLNAAPIAASASRDDLSTRLSDKSIAIYSLVENANRQAKAVLESLSSSVDVQLSSEHVGTSRLRALATNSDLFVIAWAAAKHAATDFIREHRGGRPLVYAEGKGLSSLLRAVEDFFGRSAD</sequence>
<name>A0ABW4NHI9_9SPHN</name>
<comment type="caution">
    <text evidence="1">The sequence shown here is derived from an EMBL/GenBank/DDBJ whole genome shotgun (WGS) entry which is preliminary data.</text>
</comment>
<proteinExistence type="predicted"/>
<protein>
    <submittedName>
        <fullName evidence="1">Protein DpdD</fullName>
    </submittedName>
</protein>
<dbReference type="Proteomes" id="UP001597283">
    <property type="component" value="Unassembled WGS sequence"/>
</dbReference>
<keyword evidence="2" id="KW-1185">Reference proteome</keyword>
<organism evidence="1 2">
    <name type="scientific">Sphingomonas floccifaciens</name>
    <dbReference type="NCBI Taxonomy" id="1844115"/>
    <lineage>
        <taxon>Bacteria</taxon>
        <taxon>Pseudomonadati</taxon>
        <taxon>Pseudomonadota</taxon>
        <taxon>Alphaproteobacteria</taxon>
        <taxon>Sphingomonadales</taxon>
        <taxon>Sphingomonadaceae</taxon>
        <taxon>Sphingomonas</taxon>
    </lineage>
</organism>
<dbReference type="NCBIfam" id="NF041061">
    <property type="entry name" value="DpdD"/>
    <property type="match status" value="1"/>
</dbReference>